<feature type="region of interest" description="Disordered" evidence="1">
    <location>
        <begin position="152"/>
        <end position="176"/>
    </location>
</feature>
<reference evidence="5" key="2">
    <citation type="submission" date="2020-12" db="UniProtKB">
        <authorList>
            <consortium name="WormBaseParasite"/>
        </authorList>
    </citation>
    <scope>IDENTIFICATION</scope>
</reference>
<keyword evidence="2" id="KW-0472">Membrane</keyword>
<protein>
    <submittedName>
        <fullName evidence="5">TRAM/LAG1/CLN8 homology domain-containing protein</fullName>
    </submittedName>
</protein>
<gene>
    <name evidence="3 5 6" type="ORF">SRAE_X000006900</name>
</gene>
<organism evidence="3">
    <name type="scientific">Strongyloides ratti</name>
    <name type="common">Parasitic roundworm</name>
    <dbReference type="NCBI Taxonomy" id="34506"/>
    <lineage>
        <taxon>Eukaryota</taxon>
        <taxon>Metazoa</taxon>
        <taxon>Ecdysozoa</taxon>
        <taxon>Nematoda</taxon>
        <taxon>Chromadorea</taxon>
        <taxon>Rhabditida</taxon>
        <taxon>Tylenchina</taxon>
        <taxon>Panagrolaimomorpha</taxon>
        <taxon>Strongyloidoidea</taxon>
        <taxon>Strongyloididae</taxon>
        <taxon>Strongyloides</taxon>
    </lineage>
</organism>
<keyword evidence="4" id="KW-1185">Reference proteome</keyword>
<evidence type="ECO:0000313" key="5">
    <source>
        <dbReference type="WBParaSite" id="SRAE_X000006900.1"/>
    </source>
</evidence>
<feature type="transmembrane region" description="Helical" evidence="2">
    <location>
        <begin position="56"/>
        <end position="77"/>
    </location>
</feature>
<evidence type="ECO:0000256" key="1">
    <source>
        <dbReference type="SAM" id="MobiDB-lite"/>
    </source>
</evidence>
<evidence type="ECO:0000313" key="6">
    <source>
        <dbReference type="WormBase" id="SRAE_X000006900"/>
    </source>
</evidence>
<dbReference type="RefSeq" id="XP_024509934.1">
    <property type="nucleotide sequence ID" value="XM_024644368.1"/>
</dbReference>
<dbReference type="AlphaFoldDB" id="A0A090N0I3"/>
<dbReference type="CTD" id="36383116"/>
<reference evidence="3 4" key="1">
    <citation type="submission" date="2014-09" db="EMBL/GenBank/DDBJ databases">
        <authorList>
            <person name="Martin A.A."/>
        </authorList>
    </citation>
    <scope>NUCLEOTIDE SEQUENCE</scope>
    <source>
        <strain evidence="4">ED321</strain>
        <strain evidence="3">ED321 Heterogonic</strain>
    </source>
</reference>
<sequence length="176" mass="20229">MTGIRFVITSYMHVWLYEHINILDELSTHGYNILQQILVISFVTCYEFLEIPSKNNYFLCALYFLSILISIDFIHFYKNVANLGERNFTKVTFLHIFHGILAKSTGYRLAKIVDSSFFDSEESDSDSFLNGVLVDRFHFRVIEANGLVNNESDNENFDEEGSLKDSAFDSSSSSND</sequence>
<dbReference type="WBParaSite" id="SRAE_X000006900.1">
    <property type="protein sequence ID" value="SRAE_X000006900.1"/>
    <property type="gene ID" value="WBGene00265623"/>
</dbReference>
<accession>A0A090N0I3</accession>
<keyword evidence="2" id="KW-1133">Transmembrane helix</keyword>
<dbReference type="GeneID" id="36383116"/>
<dbReference type="WormBase" id="SRAE_X000006900">
    <property type="protein sequence ID" value="SRP07815"/>
    <property type="gene ID" value="WBGene00265623"/>
</dbReference>
<evidence type="ECO:0000313" key="3">
    <source>
        <dbReference type="EMBL" id="CEF70738.1"/>
    </source>
</evidence>
<evidence type="ECO:0000256" key="2">
    <source>
        <dbReference type="SAM" id="Phobius"/>
    </source>
</evidence>
<proteinExistence type="predicted"/>
<keyword evidence="2" id="KW-0812">Transmembrane</keyword>
<dbReference type="EMBL" id="LN609530">
    <property type="protein sequence ID" value="CEF70738.1"/>
    <property type="molecule type" value="Genomic_DNA"/>
</dbReference>
<dbReference type="Proteomes" id="UP000035682">
    <property type="component" value="Unplaced"/>
</dbReference>
<name>A0A090N0I3_STRRB</name>
<evidence type="ECO:0000313" key="4">
    <source>
        <dbReference type="Proteomes" id="UP000035682"/>
    </source>
</evidence>